<evidence type="ECO:0000256" key="4">
    <source>
        <dbReference type="ARBA" id="ARBA00022833"/>
    </source>
</evidence>
<keyword evidence="1" id="KW-0479">Metal-binding</keyword>
<dbReference type="PROSITE" id="PS00028">
    <property type="entry name" value="ZINC_FINGER_C2H2_1"/>
    <property type="match status" value="5"/>
</dbReference>
<dbReference type="InterPro" id="IPR036236">
    <property type="entry name" value="Znf_C2H2_sf"/>
</dbReference>
<keyword evidence="3 5" id="KW-0863">Zinc-finger</keyword>
<evidence type="ECO:0000313" key="8">
    <source>
        <dbReference type="EMBL" id="GAO49362.1"/>
    </source>
</evidence>
<feature type="compositionally biased region" description="Polar residues" evidence="6">
    <location>
        <begin position="374"/>
        <end position="385"/>
    </location>
</feature>
<feature type="domain" description="C2H2-type" evidence="7">
    <location>
        <begin position="642"/>
        <end position="671"/>
    </location>
</feature>
<dbReference type="Gene3D" id="3.30.160.60">
    <property type="entry name" value="Classic Zinc Finger"/>
    <property type="match status" value="5"/>
</dbReference>
<dbReference type="STRING" id="698492.A0A0E9NHM4"/>
<keyword evidence="4" id="KW-0862">Zinc</keyword>
<gene>
    <name evidence="8" type="ORF">G7K_3513-t1</name>
</gene>
<dbReference type="InterPro" id="IPR050329">
    <property type="entry name" value="GLI_C2H2-zinc-finger"/>
</dbReference>
<dbReference type="PANTHER" id="PTHR19818">
    <property type="entry name" value="ZINC FINGER PROTEIN ZIC AND GLI"/>
    <property type="match status" value="1"/>
</dbReference>
<reference evidence="8 9" key="3">
    <citation type="journal article" date="2015" name="Genome Announc.">
        <title>Draft Genome Sequence of the Archiascomycetous Yeast Saitoella complicata.</title>
        <authorList>
            <person name="Yamauchi K."/>
            <person name="Kondo S."/>
            <person name="Hamamoto M."/>
            <person name="Takahashi Y."/>
            <person name="Ogura Y."/>
            <person name="Hayashi T."/>
            <person name="Nishida H."/>
        </authorList>
    </citation>
    <scope>NUCLEOTIDE SEQUENCE [LARGE SCALE GENOMIC DNA]</scope>
    <source>
        <strain evidence="8 9">NRRL Y-17804</strain>
    </source>
</reference>
<feature type="domain" description="C2H2-type" evidence="7">
    <location>
        <begin position="612"/>
        <end position="641"/>
    </location>
</feature>
<evidence type="ECO:0000256" key="6">
    <source>
        <dbReference type="SAM" id="MobiDB-lite"/>
    </source>
</evidence>
<feature type="domain" description="C2H2-type" evidence="7">
    <location>
        <begin position="521"/>
        <end position="555"/>
    </location>
</feature>
<dbReference type="GO" id="GO:0008270">
    <property type="term" value="F:zinc ion binding"/>
    <property type="evidence" value="ECO:0007669"/>
    <property type="project" value="UniProtKB-KW"/>
</dbReference>
<dbReference type="InterPro" id="IPR013087">
    <property type="entry name" value="Znf_C2H2_type"/>
</dbReference>
<organism evidence="8 9">
    <name type="scientific">Saitoella complicata (strain BCRC 22490 / CBS 7301 / JCM 7358 / NBRC 10748 / NRRL Y-17804)</name>
    <dbReference type="NCBI Taxonomy" id="698492"/>
    <lineage>
        <taxon>Eukaryota</taxon>
        <taxon>Fungi</taxon>
        <taxon>Dikarya</taxon>
        <taxon>Ascomycota</taxon>
        <taxon>Taphrinomycotina</taxon>
        <taxon>Taphrinomycotina incertae sedis</taxon>
        <taxon>Saitoella</taxon>
    </lineage>
</organism>
<evidence type="ECO:0000256" key="2">
    <source>
        <dbReference type="ARBA" id="ARBA00022737"/>
    </source>
</evidence>
<feature type="compositionally biased region" description="Basic and acidic residues" evidence="6">
    <location>
        <begin position="1"/>
        <end position="17"/>
    </location>
</feature>
<keyword evidence="2" id="KW-0677">Repeat</keyword>
<dbReference type="GO" id="GO:0000978">
    <property type="term" value="F:RNA polymerase II cis-regulatory region sequence-specific DNA binding"/>
    <property type="evidence" value="ECO:0007669"/>
    <property type="project" value="TreeGrafter"/>
</dbReference>
<dbReference type="FunFam" id="3.30.160.60:FF:000446">
    <property type="entry name" value="Zinc finger protein"/>
    <property type="match status" value="1"/>
</dbReference>
<evidence type="ECO:0000259" key="7">
    <source>
        <dbReference type="PROSITE" id="PS50157"/>
    </source>
</evidence>
<dbReference type="EMBL" id="BACD03000022">
    <property type="protein sequence ID" value="GAO49362.1"/>
    <property type="molecule type" value="Genomic_DNA"/>
</dbReference>
<comment type="caution">
    <text evidence="8">The sequence shown here is derived from an EMBL/GenBank/DDBJ whole genome shotgun (WGS) entry which is preliminary data.</text>
</comment>
<feature type="region of interest" description="Disordered" evidence="6">
    <location>
        <begin position="340"/>
        <end position="385"/>
    </location>
</feature>
<dbReference type="AlphaFoldDB" id="A0A0E9NHM4"/>
<evidence type="ECO:0000313" key="9">
    <source>
        <dbReference type="Proteomes" id="UP000033140"/>
    </source>
</evidence>
<dbReference type="GO" id="GO:0005634">
    <property type="term" value="C:nucleus"/>
    <property type="evidence" value="ECO:0007669"/>
    <property type="project" value="TreeGrafter"/>
</dbReference>
<keyword evidence="9" id="KW-1185">Reference proteome</keyword>
<dbReference type="GO" id="GO:0045944">
    <property type="term" value="P:positive regulation of transcription by RNA polymerase II"/>
    <property type="evidence" value="ECO:0007669"/>
    <property type="project" value="UniProtKB-ARBA"/>
</dbReference>
<evidence type="ECO:0000256" key="3">
    <source>
        <dbReference type="ARBA" id="ARBA00022771"/>
    </source>
</evidence>
<dbReference type="GO" id="GO:0000981">
    <property type="term" value="F:DNA-binding transcription factor activity, RNA polymerase II-specific"/>
    <property type="evidence" value="ECO:0007669"/>
    <property type="project" value="UniProtKB-ARBA"/>
</dbReference>
<feature type="domain" description="C2H2-type" evidence="7">
    <location>
        <begin position="556"/>
        <end position="583"/>
    </location>
</feature>
<reference evidence="8 9" key="2">
    <citation type="journal article" date="2014" name="J. Gen. Appl. Microbiol.">
        <title>The early diverging ascomycetous budding yeast Saitoella complicata has three histone deacetylases belonging to the Clr6, Hos2, and Rpd3 lineages.</title>
        <authorList>
            <person name="Nishida H."/>
            <person name="Matsumoto T."/>
            <person name="Kondo S."/>
            <person name="Hamamoto M."/>
            <person name="Yoshikawa H."/>
        </authorList>
    </citation>
    <scope>NUCLEOTIDE SEQUENCE [LARGE SCALE GENOMIC DNA]</scope>
    <source>
        <strain evidence="8 9">NRRL Y-17804</strain>
    </source>
</reference>
<dbReference type="FunFam" id="3.30.160.60:FF:000125">
    <property type="entry name" value="Putative zinc finger protein 143"/>
    <property type="match status" value="2"/>
</dbReference>
<reference evidence="8 9" key="1">
    <citation type="journal article" date="2011" name="J. Gen. Appl. Microbiol.">
        <title>Draft genome sequencing of the enigmatic yeast Saitoella complicata.</title>
        <authorList>
            <person name="Nishida H."/>
            <person name="Hamamoto M."/>
            <person name="Sugiyama J."/>
        </authorList>
    </citation>
    <scope>NUCLEOTIDE SEQUENCE [LARGE SCALE GENOMIC DNA]</scope>
    <source>
        <strain evidence="8 9">NRRL Y-17804</strain>
    </source>
</reference>
<dbReference type="PROSITE" id="PS50157">
    <property type="entry name" value="ZINC_FINGER_C2H2_2"/>
    <property type="match status" value="5"/>
</dbReference>
<feature type="compositionally biased region" description="Low complexity" evidence="6">
    <location>
        <begin position="362"/>
        <end position="373"/>
    </location>
</feature>
<dbReference type="PANTHER" id="PTHR19818:SF139">
    <property type="entry name" value="PAIR-RULE PROTEIN ODD-PAIRED"/>
    <property type="match status" value="1"/>
</dbReference>
<feature type="region of interest" description="Disordered" evidence="6">
    <location>
        <begin position="1"/>
        <end position="30"/>
    </location>
</feature>
<dbReference type="Proteomes" id="UP000033140">
    <property type="component" value="Unassembled WGS sequence"/>
</dbReference>
<protein>
    <recommendedName>
        <fullName evidence="7">C2H2-type domain-containing protein</fullName>
    </recommendedName>
</protein>
<dbReference type="SUPFAM" id="SSF57667">
    <property type="entry name" value="beta-beta-alpha zinc fingers"/>
    <property type="match status" value="3"/>
</dbReference>
<name>A0A0E9NHM4_SAICN</name>
<evidence type="ECO:0000256" key="1">
    <source>
        <dbReference type="ARBA" id="ARBA00022723"/>
    </source>
</evidence>
<sequence>MVMSTHESERREDDQHNPSRLRRGHVGYLDTDERPPKRLCAMDHFDRMALTDEIGTGTESCCEGIPTASECGEQGCSSSFADNCKIYGPHTAMLLECCTDAECAPSNPLTTDLILQQLCTPDCQPAAASCCPSEVACEDPVCGDECLSTCHSTDAECCDDEECSAETCLDACAEPCEPCGEPCGEVVDDCTECVHPPAHSSHTHTPTVLPWANPMDTWDCCADLNVPNAQMSDEEFLRCMDQHAHLSQPHHHHALNPHEHLQLHQAGIPHVHSHQHNHFHEHQKFGVDGQAQAQAQKYAEFDVMRQMPIPLPTPPQIPSHHHHSHVHLESQLGAYPSLQHQHQHLCHHEHNHDHHHQHTPSHHLPTSPSLSPTEINQHQSFSQAQHTAIPIDTSANGSGTIDLMLADFFHCHWSDCHQTFPTLPEFSEHLLEMHAPHPHCHWDSCNHQITTPDTRLGLVEHVKTTHLEQAHGHHQCLWVSEDILGSSDVSQEHVCNACFPTAEALSEHVRDAHVGSRKAKYECRWLGCDRLCDERPFTQRQKILRHLQTHTGDRPHKCPICGHRFAEEGVLKQHMRTHTGERPFVCSVCSKCFSASTALSVHMRTHTGDKPLVCKFPGCGKRFSESSNLAKHVRTHTSERPYKCQVAGCGKAFQRPDQLKRHAKVHKGQPVVYTKGEQQMGMVGEHNKVPQPVFEMGGVPVGAQNMGMGMGMAMGQMPRPGMVNAGYGFKSA</sequence>
<dbReference type="SMART" id="SM00355">
    <property type="entry name" value="ZnF_C2H2"/>
    <property type="match status" value="8"/>
</dbReference>
<evidence type="ECO:0000256" key="5">
    <source>
        <dbReference type="PROSITE-ProRule" id="PRU00042"/>
    </source>
</evidence>
<feature type="domain" description="C2H2-type" evidence="7">
    <location>
        <begin position="584"/>
        <end position="611"/>
    </location>
</feature>
<accession>A0A0E9NHM4</accession>
<dbReference type="FunFam" id="3.30.160.60:FF:002343">
    <property type="entry name" value="Zinc finger protein 33A"/>
    <property type="match status" value="1"/>
</dbReference>
<dbReference type="Pfam" id="PF00096">
    <property type="entry name" value="zf-C2H2"/>
    <property type="match status" value="4"/>
</dbReference>
<proteinExistence type="predicted"/>